<evidence type="ECO:0000313" key="2">
    <source>
        <dbReference type="Proteomes" id="UP000030185"/>
    </source>
</evidence>
<gene>
    <name evidence="1" type="ORF">MYP_827</name>
</gene>
<accession>A0A098L9J6</accession>
<organism evidence="1 2">
    <name type="scientific">Sporocytophaga myxococcoides</name>
    <dbReference type="NCBI Taxonomy" id="153721"/>
    <lineage>
        <taxon>Bacteria</taxon>
        <taxon>Pseudomonadati</taxon>
        <taxon>Bacteroidota</taxon>
        <taxon>Cytophagia</taxon>
        <taxon>Cytophagales</taxon>
        <taxon>Cytophagaceae</taxon>
        <taxon>Sporocytophaga</taxon>
    </lineage>
</organism>
<dbReference type="AlphaFoldDB" id="A0A098L9J6"/>
<dbReference type="Proteomes" id="UP000030185">
    <property type="component" value="Unassembled WGS sequence"/>
</dbReference>
<dbReference type="STRING" id="153721.MYP_827"/>
<evidence type="ECO:0000313" key="1">
    <source>
        <dbReference type="EMBL" id="GAL83600.1"/>
    </source>
</evidence>
<reference evidence="1 2" key="1">
    <citation type="submission" date="2014-09" db="EMBL/GenBank/DDBJ databases">
        <title>Sporocytophaga myxococcoides PG-01 genome sequencing.</title>
        <authorList>
            <person name="Liu L."/>
            <person name="Gao P.J."/>
            <person name="Chen G.J."/>
            <person name="Wang L.S."/>
        </authorList>
    </citation>
    <scope>NUCLEOTIDE SEQUENCE [LARGE SCALE GENOMIC DNA]</scope>
    <source>
        <strain evidence="1 2">PG-01</strain>
    </source>
</reference>
<keyword evidence="2" id="KW-1185">Reference proteome</keyword>
<comment type="caution">
    <text evidence="1">The sequence shown here is derived from an EMBL/GenBank/DDBJ whole genome shotgun (WGS) entry which is preliminary data.</text>
</comment>
<proteinExistence type="predicted"/>
<dbReference type="EMBL" id="BBLT01000001">
    <property type="protein sequence ID" value="GAL83600.1"/>
    <property type="molecule type" value="Genomic_DNA"/>
</dbReference>
<sequence>MEIQNPPLSGTYDWLLYDRLVYTRLSLETSPPWPDAIIRQNTFCNACLNITRARRASEFTSVRQRNAYYDFMSYVFEYSSIPDRRARGIKFFHATTAVTTWAALGAIEGVARSVVLSPATINVLSEVNRLLLEENMYVIYCLLFTTDNNFPFAFVNNSPCVIHPREISCFDFDLQMVRFEQSIVENYITSHRDQFTDTVRNEINGTLNPSGALMSTVSFITGGISRQAMNMAKSGLGVSELSFMNYRHRTAIGFASVHIFHRRISDYTNYLRSIGYI</sequence>
<dbReference type="OrthoDB" id="1444841at2"/>
<protein>
    <submittedName>
        <fullName evidence="1">Uncharacterized protein</fullName>
    </submittedName>
</protein>
<name>A0A098L9J6_9BACT</name>
<dbReference type="RefSeq" id="WP_045458694.1">
    <property type="nucleotide sequence ID" value="NZ_BBLT01000001.1"/>
</dbReference>
<dbReference type="eggNOG" id="ENOG502ZKY0">
    <property type="taxonomic scope" value="Bacteria"/>
</dbReference>